<dbReference type="InterPro" id="IPR038073">
    <property type="entry name" value="YkuJ-like_sf"/>
</dbReference>
<comment type="caution">
    <text evidence="2">The sequence shown here is derived from an EMBL/GenBank/DDBJ whole genome shotgun (WGS) entry which is preliminary data.</text>
</comment>
<sequence length="75" mass="8425">MKPSVLTGIIQRLEAMTNTANETEVRRFELDGVEKCQVAYITESDAFEMTESATGTVFRFDDIDLVAMEIFDLLG</sequence>
<reference evidence="3 5" key="1">
    <citation type="submission" date="2019-11" db="EMBL/GenBank/DDBJ databases">
        <title>Characterisation of Fundicoccus ignavus gen. nov. sp. nov., a novel genus of the family Aerococcaceae from bulk tank milk.</title>
        <authorList>
            <person name="Siebert A."/>
            <person name="Huptas C."/>
            <person name="Wenning M."/>
            <person name="Scherer S."/>
            <person name="Doll E.V."/>
        </authorList>
    </citation>
    <scope>NUCLEOTIDE SEQUENCE [LARGE SCALE GENOMIC DNA]</scope>
    <source>
        <strain evidence="3 5">DSM 109652</strain>
    </source>
</reference>
<keyword evidence="4" id="KW-1185">Reference proteome</keyword>
<dbReference type="EMBL" id="WJQT01000024">
    <property type="protein sequence ID" value="MRJ48280.1"/>
    <property type="molecule type" value="Genomic_DNA"/>
</dbReference>
<evidence type="ECO:0000313" key="6">
    <source>
        <dbReference type="Proteomes" id="UP000469870"/>
    </source>
</evidence>
<dbReference type="Proteomes" id="UP000469870">
    <property type="component" value="Unassembled WGS sequence"/>
</dbReference>
<dbReference type="RefSeq" id="WP_153833332.1">
    <property type="nucleotide sequence ID" value="NZ_WJQR01000006.1"/>
</dbReference>
<dbReference type="Proteomes" id="UP000440066">
    <property type="component" value="Unassembled WGS sequence"/>
</dbReference>
<proteinExistence type="predicted"/>
<evidence type="ECO:0000313" key="1">
    <source>
        <dbReference type="EMBL" id="MRI81829.1"/>
    </source>
</evidence>
<dbReference type="Pfam" id="PF08796">
    <property type="entry name" value="DUF1797"/>
    <property type="match status" value="1"/>
</dbReference>
<dbReference type="Proteomes" id="UP000430975">
    <property type="component" value="Unassembled WGS sequence"/>
</dbReference>
<evidence type="ECO:0000313" key="5">
    <source>
        <dbReference type="Proteomes" id="UP000440066"/>
    </source>
</evidence>
<evidence type="ECO:0000313" key="3">
    <source>
        <dbReference type="EMBL" id="MRJ48280.1"/>
    </source>
</evidence>
<dbReference type="InterPro" id="IPR014904">
    <property type="entry name" value="YkuJ-like"/>
</dbReference>
<evidence type="ECO:0000313" key="2">
    <source>
        <dbReference type="EMBL" id="MRI85149.1"/>
    </source>
</evidence>
<dbReference type="EMBL" id="WJQS01000003">
    <property type="protein sequence ID" value="MRI85149.1"/>
    <property type="molecule type" value="Genomic_DNA"/>
</dbReference>
<organism evidence="2 4">
    <name type="scientific">Fundicoccus ignavus</name>
    <dbReference type="NCBI Taxonomy" id="2664442"/>
    <lineage>
        <taxon>Bacteria</taxon>
        <taxon>Bacillati</taxon>
        <taxon>Bacillota</taxon>
        <taxon>Bacilli</taxon>
        <taxon>Lactobacillales</taxon>
        <taxon>Aerococcaceae</taxon>
        <taxon>Fundicoccus</taxon>
    </lineage>
</organism>
<dbReference type="EMBL" id="WJQR01000006">
    <property type="protein sequence ID" value="MRI81829.1"/>
    <property type="molecule type" value="Genomic_DNA"/>
</dbReference>
<dbReference type="AlphaFoldDB" id="A0A6I2GIP1"/>
<dbReference type="Gene3D" id="3.30.720.20">
    <property type="entry name" value="Protein of unknown function DUF1797"/>
    <property type="match status" value="1"/>
</dbReference>
<protein>
    <submittedName>
        <fullName evidence="2">DUF1797 family protein</fullName>
    </submittedName>
</protein>
<accession>A0A6I2GIP1</accession>
<gene>
    <name evidence="3" type="ORF">GF867_11975</name>
    <name evidence="2" type="ORF">GIY09_04575</name>
    <name evidence="1" type="ORF">GIY11_07335</name>
</gene>
<evidence type="ECO:0000313" key="4">
    <source>
        <dbReference type="Proteomes" id="UP000430975"/>
    </source>
</evidence>
<dbReference type="SUPFAM" id="SSF143567">
    <property type="entry name" value="YkuJ-like"/>
    <property type="match status" value="1"/>
</dbReference>
<name>A0A6I2GIP1_9LACT</name>
<reference evidence="4 6" key="2">
    <citation type="submission" date="2019-11" db="EMBL/GenBank/DDBJ databases">
        <title>Characterisation of Fundicoccus ignavus gen. nov. sp. nov., a novel genus of the family Aerococcaceae isolated from bulk tank milk.</title>
        <authorList>
            <person name="Siebert A."/>
            <person name="Huptas C."/>
            <person name="Wenning M."/>
            <person name="Scherer S."/>
            <person name="Doll E.V."/>
        </authorList>
    </citation>
    <scope>NUCLEOTIDE SEQUENCE [LARGE SCALE GENOMIC DNA]</scope>
    <source>
        <strain evidence="1 6">DSM 109653</strain>
        <strain evidence="2 4">WS4759</strain>
    </source>
</reference>